<gene>
    <name evidence="5" type="ORF">CDL12_26448</name>
</gene>
<sequence>MNPQTLLLLIIFTILHASALSKPPQPPLSATAAARNLPQNETIYNISKALCWHCLEESIQFLYGHNLVRARKWELPLIWDFQLENYAKWWAGQRQRDCQLIHSFPEGDFKLGENILWGGGATWTPMDAVRVWADEEKYYDYESNSCEEGQMCGHYTQIVWKSTRRIGCTRVVCDSGDVFMTCNYYPPGNYVGEKPY</sequence>
<evidence type="ECO:0000259" key="4">
    <source>
        <dbReference type="SMART" id="SM00198"/>
    </source>
</evidence>
<evidence type="ECO:0000256" key="3">
    <source>
        <dbReference type="SAM" id="SignalP"/>
    </source>
</evidence>
<dbReference type="InterPro" id="IPR001283">
    <property type="entry name" value="CRISP-related"/>
</dbReference>
<protein>
    <recommendedName>
        <fullName evidence="4">SCP domain-containing protein</fullName>
    </recommendedName>
</protein>
<keyword evidence="3" id="KW-0732">Signal</keyword>
<organism evidence="5 6">
    <name type="scientific">Handroanthus impetiginosus</name>
    <dbReference type="NCBI Taxonomy" id="429701"/>
    <lineage>
        <taxon>Eukaryota</taxon>
        <taxon>Viridiplantae</taxon>
        <taxon>Streptophyta</taxon>
        <taxon>Embryophyta</taxon>
        <taxon>Tracheophyta</taxon>
        <taxon>Spermatophyta</taxon>
        <taxon>Magnoliopsida</taxon>
        <taxon>eudicotyledons</taxon>
        <taxon>Gunneridae</taxon>
        <taxon>Pentapetalae</taxon>
        <taxon>asterids</taxon>
        <taxon>lamiids</taxon>
        <taxon>Lamiales</taxon>
        <taxon>Bignoniaceae</taxon>
        <taxon>Crescentiina</taxon>
        <taxon>Tabebuia alliance</taxon>
        <taxon>Handroanthus</taxon>
    </lineage>
</organism>
<dbReference type="Gene3D" id="3.40.33.10">
    <property type="entry name" value="CAP"/>
    <property type="match status" value="1"/>
</dbReference>
<dbReference type="FunFam" id="3.40.33.10:FF:000004">
    <property type="entry name" value="CAP, cysteine-rich secretory protein, antigen 5"/>
    <property type="match status" value="1"/>
</dbReference>
<dbReference type="PROSITE" id="PS01009">
    <property type="entry name" value="CRISP_1"/>
    <property type="match status" value="1"/>
</dbReference>
<keyword evidence="2" id="KW-0568">Pathogenesis-related protein</keyword>
<keyword evidence="6" id="KW-1185">Reference proteome</keyword>
<feature type="domain" description="SCP" evidence="4">
    <location>
        <begin position="56"/>
        <end position="192"/>
    </location>
</feature>
<dbReference type="GO" id="GO:0005576">
    <property type="term" value="C:extracellular region"/>
    <property type="evidence" value="ECO:0007669"/>
    <property type="project" value="InterPro"/>
</dbReference>
<reference evidence="6" key="1">
    <citation type="journal article" date="2018" name="Gigascience">
        <title>Genome assembly of the Pink Ipe (Handroanthus impetiginosus, Bignoniaceae), a highly valued, ecologically keystone Neotropical timber forest tree.</title>
        <authorList>
            <person name="Silva-Junior O.B."/>
            <person name="Grattapaglia D."/>
            <person name="Novaes E."/>
            <person name="Collevatti R.G."/>
        </authorList>
    </citation>
    <scope>NUCLEOTIDE SEQUENCE [LARGE SCALE GENOMIC DNA]</scope>
    <source>
        <strain evidence="6">cv. UFG-1</strain>
    </source>
</reference>
<dbReference type="STRING" id="429701.A0A2G9G6X0"/>
<evidence type="ECO:0000313" key="5">
    <source>
        <dbReference type="EMBL" id="PIN01049.1"/>
    </source>
</evidence>
<dbReference type="EMBL" id="NKXS01006618">
    <property type="protein sequence ID" value="PIN01049.1"/>
    <property type="molecule type" value="Genomic_DNA"/>
</dbReference>
<dbReference type="PRINTS" id="PR00837">
    <property type="entry name" value="V5TPXLIKE"/>
</dbReference>
<dbReference type="PANTHER" id="PTHR10334">
    <property type="entry name" value="CYSTEINE-RICH SECRETORY PROTEIN-RELATED"/>
    <property type="match status" value="1"/>
</dbReference>
<evidence type="ECO:0000313" key="6">
    <source>
        <dbReference type="Proteomes" id="UP000231279"/>
    </source>
</evidence>
<dbReference type="InterPro" id="IPR018244">
    <property type="entry name" value="Allrgn_V5/Tpx1_CS"/>
</dbReference>
<dbReference type="CDD" id="cd05381">
    <property type="entry name" value="CAP_PR-1"/>
    <property type="match status" value="1"/>
</dbReference>
<feature type="chain" id="PRO_5013795780" description="SCP domain-containing protein" evidence="3">
    <location>
        <begin position="22"/>
        <end position="196"/>
    </location>
</feature>
<dbReference type="InterPro" id="IPR014044">
    <property type="entry name" value="CAP_dom"/>
</dbReference>
<name>A0A2G9G6X0_9LAMI</name>
<dbReference type="Proteomes" id="UP000231279">
    <property type="component" value="Unassembled WGS sequence"/>
</dbReference>
<dbReference type="PRINTS" id="PR00838">
    <property type="entry name" value="V5ALLERGEN"/>
</dbReference>
<dbReference type="InterPro" id="IPR002413">
    <property type="entry name" value="V5_allergen-like"/>
</dbReference>
<dbReference type="SUPFAM" id="SSF55797">
    <property type="entry name" value="PR-1-like"/>
    <property type="match status" value="1"/>
</dbReference>
<dbReference type="AlphaFoldDB" id="A0A2G9G6X0"/>
<evidence type="ECO:0000256" key="2">
    <source>
        <dbReference type="ARBA" id="ARBA00023265"/>
    </source>
</evidence>
<feature type="signal peptide" evidence="3">
    <location>
        <begin position="1"/>
        <end position="21"/>
    </location>
</feature>
<dbReference type="PROSITE" id="PS01010">
    <property type="entry name" value="CRISP_2"/>
    <property type="match status" value="1"/>
</dbReference>
<dbReference type="OrthoDB" id="337038at2759"/>
<comment type="caution">
    <text evidence="5">The sequence shown here is derived from an EMBL/GenBank/DDBJ whole genome shotgun (WGS) entry which is preliminary data.</text>
</comment>
<proteinExistence type="predicted"/>
<evidence type="ECO:0000256" key="1">
    <source>
        <dbReference type="ARBA" id="ARBA00003143"/>
    </source>
</evidence>
<dbReference type="Pfam" id="PF00188">
    <property type="entry name" value="CAP"/>
    <property type="match status" value="1"/>
</dbReference>
<dbReference type="SMART" id="SM00198">
    <property type="entry name" value="SCP"/>
    <property type="match status" value="1"/>
</dbReference>
<comment type="function">
    <text evidence="1">Probably involved in the defense reaction of plants against pathogens.</text>
</comment>
<accession>A0A2G9G6X0</accession>
<dbReference type="InterPro" id="IPR035940">
    <property type="entry name" value="CAP_sf"/>
</dbReference>
<keyword evidence="2" id="KW-0611">Plant defense</keyword>